<organism evidence="2">
    <name type="scientific">Zea mays</name>
    <name type="common">Maize</name>
    <dbReference type="NCBI Taxonomy" id="4577"/>
    <lineage>
        <taxon>Eukaryota</taxon>
        <taxon>Viridiplantae</taxon>
        <taxon>Streptophyta</taxon>
        <taxon>Embryophyta</taxon>
        <taxon>Tracheophyta</taxon>
        <taxon>Spermatophyta</taxon>
        <taxon>Magnoliopsida</taxon>
        <taxon>Liliopsida</taxon>
        <taxon>Poales</taxon>
        <taxon>Poaceae</taxon>
        <taxon>PACMAD clade</taxon>
        <taxon>Panicoideae</taxon>
        <taxon>Andropogonodae</taxon>
        <taxon>Andropogoneae</taxon>
        <taxon>Tripsacinae</taxon>
        <taxon>Zea</taxon>
    </lineage>
</organism>
<reference evidence="2" key="2">
    <citation type="submission" date="2012-06" db="EMBL/GenBank/DDBJ databases">
        <authorList>
            <person name="Yu Y."/>
            <person name="Currie J."/>
            <person name="Lomeli R."/>
            <person name="Angelova A."/>
            <person name="Collura K."/>
            <person name="Wissotski M."/>
            <person name="Campos D."/>
            <person name="Kudrna D."/>
            <person name="Golser W."/>
            <person name="Ashely E."/>
            <person name="Descour A."/>
            <person name="Fernandes J."/>
            <person name="Soderlund C."/>
            <person name="Walbot V."/>
        </authorList>
    </citation>
    <scope>NUCLEOTIDE SEQUENCE</scope>
    <source>
        <strain evidence="2">B73</strain>
    </source>
</reference>
<sequence length="283" mass="29037">MHSIITRKKKKKKNKQIDSTVTNYPIASRARASCSSSELAALEGLAELPASGDGAVAGDGAAVAGGDLERERLPVQVRVALPVLAPVPGHGLPPRAGAPDGDGAHVAGARHVGHQHQVEVGVPVDGEPDAALLHARHSPERDGHDAGAVLRDAEEGRLGHVEVRARRVAPAAVVAGEAVVGRAEVGGRDGDGARQAPPPVVVAPQLVAGPARRAVVEQRRAQRRRARAVPRAVQVAVPAGAAHCAGRVPAAVERGVRALPPAGSGLPREESEQEEKSAGNGHR</sequence>
<evidence type="ECO:0000313" key="2">
    <source>
        <dbReference type="EMBL" id="ACR34282.1"/>
    </source>
</evidence>
<dbReference type="AlphaFoldDB" id="C4IZD2"/>
<feature type="compositionally biased region" description="Basic and acidic residues" evidence="1">
    <location>
        <begin position="267"/>
        <end position="277"/>
    </location>
</feature>
<name>C4IZD2_MAIZE</name>
<accession>C4IZD2</accession>
<evidence type="ECO:0000256" key="1">
    <source>
        <dbReference type="SAM" id="MobiDB-lite"/>
    </source>
</evidence>
<proteinExistence type="evidence at transcript level"/>
<feature type="region of interest" description="Disordered" evidence="1">
    <location>
        <begin position="252"/>
        <end position="283"/>
    </location>
</feature>
<dbReference type="EMBL" id="BT083929">
    <property type="protein sequence ID" value="ACR34282.1"/>
    <property type="molecule type" value="mRNA"/>
</dbReference>
<protein>
    <submittedName>
        <fullName evidence="2">Uncharacterized protein</fullName>
    </submittedName>
</protein>
<reference evidence="2" key="1">
    <citation type="journal article" date="2009" name="PLoS Genet.">
        <title>Sequencing, mapping, and analysis of 27,455 maize full-length cDNAs.</title>
        <authorList>
            <person name="Soderlund C."/>
            <person name="Descour A."/>
            <person name="Kudrna D."/>
            <person name="Bomhoff M."/>
            <person name="Boyd L."/>
            <person name="Currie J."/>
            <person name="Angelova A."/>
            <person name="Collura K."/>
            <person name="Wissotski M."/>
            <person name="Ashley E."/>
            <person name="Morrow D."/>
            <person name="Fernandes J."/>
            <person name="Walbot V."/>
            <person name="Yu Y."/>
        </authorList>
    </citation>
    <scope>NUCLEOTIDE SEQUENCE</scope>
    <source>
        <strain evidence="2">B73</strain>
    </source>
</reference>